<dbReference type="GO" id="GO:0016491">
    <property type="term" value="F:oxidoreductase activity"/>
    <property type="evidence" value="ECO:0007669"/>
    <property type="project" value="UniProtKB-KW"/>
</dbReference>
<keyword evidence="2" id="KW-0560">Oxidoreductase</keyword>
<dbReference type="AlphaFoldDB" id="A0A1H3LMF0"/>
<dbReference type="PANTHER" id="PTHR43818:SF11">
    <property type="entry name" value="BCDNA.GH03377"/>
    <property type="match status" value="1"/>
</dbReference>
<dbReference type="Gene3D" id="3.30.360.10">
    <property type="entry name" value="Dihydrodipicolinate Reductase, domain 2"/>
    <property type="match status" value="1"/>
</dbReference>
<evidence type="ECO:0000256" key="2">
    <source>
        <dbReference type="ARBA" id="ARBA00023002"/>
    </source>
</evidence>
<dbReference type="InterPro" id="IPR050463">
    <property type="entry name" value="Gfo/Idh/MocA_oxidrdct_glycsds"/>
</dbReference>
<sequence>MVLKTLPDSRGEALRVGVIGCGRISRMHVRGYLDVEDVAVVAAAEPVAEIRNDFGQEFGVDKLYDDYHQMLSSEQLDIVSICTWPPLHHEMVLAAARSGAKVIFCEKPLAIDLDEADDMLAACQDAGAILVVNHYRRFAAPYRTAGELVRAGAIGNIERIEVTSLGDLLTDGTHSIDLIRFLNDDNPVVRVFAQVDLSEVVQRYGHLTEAGSLAGIDFENGVRALMELGSATPSNAYQRIAITGSAGSIDVRGDSDLRLVVKRDGHGPQDIPAGPAESGSHAFAAEVRTALDALGGGPEHPLSGDSARANLEVLIAIYESARQHAPVVLPVSTRTFPLAEMASEREALPDIELQRRAARLGA</sequence>
<dbReference type="Pfam" id="PF02894">
    <property type="entry name" value="GFO_IDH_MocA_C"/>
    <property type="match status" value="1"/>
</dbReference>
<dbReference type="PANTHER" id="PTHR43818">
    <property type="entry name" value="BCDNA.GH03377"/>
    <property type="match status" value="1"/>
</dbReference>
<dbReference type="SUPFAM" id="SSF55347">
    <property type="entry name" value="Glyceraldehyde-3-phosphate dehydrogenase-like, C-terminal domain"/>
    <property type="match status" value="1"/>
</dbReference>
<evidence type="ECO:0000256" key="1">
    <source>
        <dbReference type="ARBA" id="ARBA00010928"/>
    </source>
</evidence>
<proteinExistence type="inferred from homology"/>
<dbReference type="RefSeq" id="WP_281242378.1">
    <property type="nucleotide sequence ID" value="NZ_FNPZ01000001.1"/>
</dbReference>
<feature type="domain" description="Gfo/Idh/MocA-like oxidoreductase N-terminal" evidence="3">
    <location>
        <begin position="14"/>
        <end position="134"/>
    </location>
</feature>
<dbReference type="Pfam" id="PF01408">
    <property type="entry name" value="GFO_IDH_MocA"/>
    <property type="match status" value="1"/>
</dbReference>
<feature type="domain" description="Gfo/Idh/MocA-like oxidoreductase C-terminal" evidence="4">
    <location>
        <begin position="164"/>
        <end position="327"/>
    </location>
</feature>
<keyword evidence="6" id="KW-1185">Reference proteome</keyword>
<evidence type="ECO:0000313" key="5">
    <source>
        <dbReference type="EMBL" id="SDY65134.1"/>
    </source>
</evidence>
<dbReference type="InterPro" id="IPR000683">
    <property type="entry name" value="Gfo/Idh/MocA-like_OxRdtase_N"/>
</dbReference>
<reference evidence="5 6" key="1">
    <citation type="submission" date="2016-10" db="EMBL/GenBank/DDBJ databases">
        <authorList>
            <person name="de Groot N.N."/>
        </authorList>
    </citation>
    <scope>NUCLEOTIDE SEQUENCE [LARGE SCALE GENOMIC DNA]</scope>
    <source>
        <strain evidence="5 6">CGMCC 4.3491</strain>
    </source>
</reference>
<dbReference type="InterPro" id="IPR004104">
    <property type="entry name" value="Gfo/Idh/MocA-like_OxRdtase_C"/>
</dbReference>
<dbReference type="Proteomes" id="UP000198891">
    <property type="component" value="Unassembled WGS sequence"/>
</dbReference>
<organism evidence="5 6">
    <name type="scientific">Herbiconiux ginsengi</name>
    <dbReference type="NCBI Taxonomy" id="381665"/>
    <lineage>
        <taxon>Bacteria</taxon>
        <taxon>Bacillati</taxon>
        <taxon>Actinomycetota</taxon>
        <taxon>Actinomycetes</taxon>
        <taxon>Micrococcales</taxon>
        <taxon>Microbacteriaceae</taxon>
        <taxon>Herbiconiux</taxon>
    </lineage>
</organism>
<accession>A0A1H3LMF0</accession>
<evidence type="ECO:0000259" key="4">
    <source>
        <dbReference type="Pfam" id="PF02894"/>
    </source>
</evidence>
<dbReference type="InterPro" id="IPR036291">
    <property type="entry name" value="NAD(P)-bd_dom_sf"/>
</dbReference>
<evidence type="ECO:0000313" key="6">
    <source>
        <dbReference type="Proteomes" id="UP000198891"/>
    </source>
</evidence>
<dbReference type="SUPFAM" id="SSF51735">
    <property type="entry name" value="NAD(P)-binding Rossmann-fold domains"/>
    <property type="match status" value="1"/>
</dbReference>
<dbReference type="GO" id="GO:0000166">
    <property type="term" value="F:nucleotide binding"/>
    <property type="evidence" value="ECO:0007669"/>
    <property type="project" value="InterPro"/>
</dbReference>
<dbReference type="EMBL" id="FNPZ01000001">
    <property type="protein sequence ID" value="SDY65134.1"/>
    <property type="molecule type" value="Genomic_DNA"/>
</dbReference>
<dbReference type="STRING" id="381665.SAMN05216554_1031"/>
<gene>
    <name evidence="5" type="ORF">SAMN05216554_1031</name>
</gene>
<comment type="similarity">
    <text evidence="1">Belongs to the Gfo/Idh/MocA family.</text>
</comment>
<evidence type="ECO:0000259" key="3">
    <source>
        <dbReference type="Pfam" id="PF01408"/>
    </source>
</evidence>
<protein>
    <submittedName>
        <fullName evidence="5">Predicted dehydrogenase</fullName>
    </submittedName>
</protein>
<name>A0A1H3LMF0_9MICO</name>
<dbReference type="Gene3D" id="3.40.50.720">
    <property type="entry name" value="NAD(P)-binding Rossmann-like Domain"/>
    <property type="match status" value="1"/>
</dbReference>